<keyword evidence="4" id="KW-0812">Transmembrane</keyword>
<reference evidence="15" key="1">
    <citation type="submission" date="2020-05" db="UniProtKB">
        <authorList>
            <consortium name="EnsemblMetazoa"/>
        </authorList>
    </citation>
    <scope>IDENTIFICATION</scope>
    <source>
        <strain evidence="15">Jacobina</strain>
    </source>
</reference>
<evidence type="ECO:0000313" key="15">
    <source>
        <dbReference type="EnsemblMetazoa" id="LLOJ001929-PA"/>
    </source>
</evidence>
<comment type="subcellular location">
    <subcellularLocation>
        <location evidence="1">Endoplasmic reticulum membrane</location>
        <topology evidence="1">Single-pass membrane protein</topology>
        <orientation evidence="1">Cytoplasmic side</orientation>
    </subcellularLocation>
    <subcellularLocation>
        <location evidence="11">Microsome membrane</location>
        <topology evidence="11">Single-pass membrane protein</topology>
        <orientation evidence="11">Cytoplasmic side</orientation>
    </subcellularLocation>
</comment>
<dbReference type="FunFam" id="3.10.120.10:FF:000002">
    <property type="entry name" value="Cytochrome b5 type B"/>
    <property type="match status" value="1"/>
</dbReference>
<proteinExistence type="inferred from homology"/>
<evidence type="ECO:0000256" key="7">
    <source>
        <dbReference type="ARBA" id="ARBA00022848"/>
    </source>
</evidence>
<sequence length="80" mass="9043">MSDVKKYTMAEVAEHNDKKSLWIVIDKSVYDVTKFQNEHPGGEEILRDVAGKDASEDFEDVGHSADARKIMKKYKIGDLA</sequence>
<dbReference type="InterPro" id="IPR001199">
    <property type="entry name" value="Cyt_B5-like_heme/steroid-bd"/>
</dbReference>
<evidence type="ECO:0000256" key="2">
    <source>
        <dbReference type="ARBA" id="ARBA00022448"/>
    </source>
</evidence>
<evidence type="ECO:0000313" key="16">
    <source>
        <dbReference type="Proteomes" id="UP000092461"/>
    </source>
</evidence>
<evidence type="ECO:0000256" key="9">
    <source>
        <dbReference type="ARBA" id="ARBA00023004"/>
    </source>
</evidence>
<comment type="similarity">
    <text evidence="12">Belongs to the cytochrome b5 family.</text>
</comment>
<dbReference type="GO" id="GO:0046872">
    <property type="term" value="F:metal ion binding"/>
    <property type="evidence" value="ECO:0007669"/>
    <property type="project" value="UniProtKB-KW"/>
</dbReference>
<accession>A0A1B0FUZ3</accession>
<evidence type="ECO:0000256" key="5">
    <source>
        <dbReference type="ARBA" id="ARBA00022723"/>
    </source>
</evidence>
<dbReference type="VEuPathDB" id="VectorBase:LLOJ001929"/>
<dbReference type="Proteomes" id="UP000092461">
    <property type="component" value="Unassembled WGS sequence"/>
</dbReference>
<keyword evidence="9" id="KW-0408">Iron</keyword>
<dbReference type="PANTHER" id="PTHR19359">
    <property type="entry name" value="CYTOCHROME B5"/>
    <property type="match status" value="1"/>
</dbReference>
<name>A0A1B0FUZ3_LUTLO</name>
<evidence type="ECO:0000256" key="13">
    <source>
        <dbReference type="ARBA" id="ARBA00039806"/>
    </source>
</evidence>
<dbReference type="InterPro" id="IPR050668">
    <property type="entry name" value="Cytochrome_b5"/>
</dbReference>
<dbReference type="EMBL" id="AJWK01006452">
    <property type="status" value="NOT_ANNOTATED_CDS"/>
    <property type="molecule type" value="Genomic_DNA"/>
</dbReference>
<keyword evidence="5" id="KW-0479">Metal-binding</keyword>
<dbReference type="GO" id="GO:0005789">
    <property type="term" value="C:endoplasmic reticulum membrane"/>
    <property type="evidence" value="ECO:0007669"/>
    <property type="project" value="UniProtKB-SubCell"/>
</dbReference>
<keyword evidence="3" id="KW-0349">Heme</keyword>
<dbReference type="SUPFAM" id="SSF55856">
    <property type="entry name" value="Cytochrome b5-like heme/steroid binding domain"/>
    <property type="match status" value="1"/>
</dbReference>
<dbReference type="AlphaFoldDB" id="A0A1B0FUZ3"/>
<evidence type="ECO:0000259" key="14">
    <source>
        <dbReference type="PROSITE" id="PS50255"/>
    </source>
</evidence>
<dbReference type="PROSITE" id="PS50255">
    <property type="entry name" value="CYTOCHROME_B5_2"/>
    <property type="match status" value="1"/>
</dbReference>
<keyword evidence="16" id="KW-1185">Reference proteome</keyword>
<evidence type="ECO:0000256" key="3">
    <source>
        <dbReference type="ARBA" id="ARBA00022617"/>
    </source>
</evidence>
<evidence type="ECO:0000256" key="6">
    <source>
        <dbReference type="ARBA" id="ARBA00022824"/>
    </source>
</evidence>
<dbReference type="Gene3D" id="3.10.120.10">
    <property type="entry name" value="Cytochrome b5-like heme/steroid binding domain"/>
    <property type="match status" value="1"/>
</dbReference>
<evidence type="ECO:0000256" key="10">
    <source>
        <dbReference type="ARBA" id="ARBA00023136"/>
    </source>
</evidence>
<evidence type="ECO:0000256" key="11">
    <source>
        <dbReference type="ARBA" id="ARBA00037877"/>
    </source>
</evidence>
<evidence type="ECO:0000256" key="8">
    <source>
        <dbReference type="ARBA" id="ARBA00022982"/>
    </source>
</evidence>
<organism evidence="15 16">
    <name type="scientific">Lutzomyia longipalpis</name>
    <name type="common">Sand fly</name>
    <dbReference type="NCBI Taxonomy" id="7200"/>
    <lineage>
        <taxon>Eukaryota</taxon>
        <taxon>Metazoa</taxon>
        <taxon>Ecdysozoa</taxon>
        <taxon>Arthropoda</taxon>
        <taxon>Hexapoda</taxon>
        <taxon>Insecta</taxon>
        <taxon>Pterygota</taxon>
        <taxon>Neoptera</taxon>
        <taxon>Endopterygota</taxon>
        <taxon>Diptera</taxon>
        <taxon>Nematocera</taxon>
        <taxon>Psychodoidea</taxon>
        <taxon>Psychodidae</taxon>
        <taxon>Lutzomyia</taxon>
        <taxon>Lutzomyia</taxon>
    </lineage>
</organism>
<keyword evidence="7" id="KW-0492">Microsome</keyword>
<dbReference type="PANTHER" id="PTHR19359:SF150">
    <property type="entry name" value="CYTOCHROME B5"/>
    <property type="match status" value="1"/>
</dbReference>
<keyword evidence="6" id="KW-0256">Endoplasmic reticulum</keyword>
<dbReference type="VEuPathDB" id="VectorBase:LLONM1_004066"/>
<evidence type="ECO:0000256" key="12">
    <source>
        <dbReference type="ARBA" id="ARBA00038168"/>
    </source>
</evidence>
<protein>
    <recommendedName>
        <fullName evidence="13">Cytochrome b5</fullName>
    </recommendedName>
</protein>
<dbReference type="EnsemblMetazoa" id="LLOJ001929-RA">
    <property type="protein sequence ID" value="LLOJ001929-PA"/>
    <property type="gene ID" value="LLOJ001929"/>
</dbReference>
<dbReference type="SMART" id="SM01117">
    <property type="entry name" value="Cyt-b5"/>
    <property type="match status" value="1"/>
</dbReference>
<evidence type="ECO:0000256" key="4">
    <source>
        <dbReference type="ARBA" id="ARBA00022692"/>
    </source>
</evidence>
<keyword evidence="2" id="KW-0813">Transport</keyword>
<dbReference type="PRINTS" id="PR00363">
    <property type="entry name" value="CYTOCHROMEB5"/>
</dbReference>
<keyword evidence="8" id="KW-0249">Electron transport</keyword>
<evidence type="ECO:0000256" key="1">
    <source>
        <dbReference type="ARBA" id="ARBA00004131"/>
    </source>
</evidence>
<keyword evidence="10" id="KW-0472">Membrane</keyword>
<dbReference type="InterPro" id="IPR036400">
    <property type="entry name" value="Cyt_B5-like_heme/steroid_sf"/>
</dbReference>
<dbReference type="Pfam" id="PF00173">
    <property type="entry name" value="Cyt-b5"/>
    <property type="match status" value="1"/>
</dbReference>
<feature type="domain" description="Cytochrome b5 heme-binding" evidence="14">
    <location>
        <begin position="4"/>
        <end position="80"/>
    </location>
</feature>
<dbReference type="GO" id="GO:0020037">
    <property type="term" value="F:heme binding"/>
    <property type="evidence" value="ECO:0007669"/>
    <property type="project" value="TreeGrafter"/>
</dbReference>